<keyword evidence="2 4" id="KW-0238">DNA-binding</keyword>
<feature type="region of interest" description="Disordered" evidence="5">
    <location>
        <begin position="196"/>
        <end position="219"/>
    </location>
</feature>
<comment type="caution">
    <text evidence="7">The sequence shown here is derived from an EMBL/GenBank/DDBJ whole genome shotgun (WGS) entry which is preliminary data.</text>
</comment>
<dbReference type="PANTHER" id="PTHR30055:SF238">
    <property type="entry name" value="MYCOFACTOCIN BIOSYNTHESIS TRANSCRIPTIONAL REGULATOR MFTR-RELATED"/>
    <property type="match status" value="1"/>
</dbReference>
<dbReference type="PANTHER" id="PTHR30055">
    <property type="entry name" value="HTH-TYPE TRANSCRIPTIONAL REGULATOR RUTR"/>
    <property type="match status" value="1"/>
</dbReference>
<name>A0A354YT52_9FIRM</name>
<dbReference type="GO" id="GO:0000976">
    <property type="term" value="F:transcription cis-regulatory region binding"/>
    <property type="evidence" value="ECO:0007669"/>
    <property type="project" value="TreeGrafter"/>
</dbReference>
<proteinExistence type="predicted"/>
<feature type="DNA-binding region" description="H-T-H motif" evidence="4">
    <location>
        <begin position="26"/>
        <end position="45"/>
    </location>
</feature>
<evidence type="ECO:0000256" key="2">
    <source>
        <dbReference type="ARBA" id="ARBA00023125"/>
    </source>
</evidence>
<gene>
    <name evidence="7" type="ORF">DDZ44_01020</name>
</gene>
<evidence type="ECO:0000313" key="8">
    <source>
        <dbReference type="Proteomes" id="UP000263273"/>
    </source>
</evidence>
<dbReference type="Gene3D" id="1.10.357.10">
    <property type="entry name" value="Tetracycline Repressor, domain 2"/>
    <property type="match status" value="1"/>
</dbReference>
<evidence type="ECO:0000256" key="3">
    <source>
        <dbReference type="ARBA" id="ARBA00023163"/>
    </source>
</evidence>
<feature type="compositionally biased region" description="Basic and acidic residues" evidence="5">
    <location>
        <begin position="203"/>
        <end position="213"/>
    </location>
</feature>
<feature type="domain" description="HTH tetR-type" evidence="6">
    <location>
        <begin position="3"/>
        <end position="63"/>
    </location>
</feature>
<sequence length="294" mass="34572">MIITTKEKLKKAALAAFAQKGYEGATMQEIAEAVGINKASIYNHYKGKEDLFLAVYQDVARKYEKLLKRMIRDSENMEIRDKLLHMFKEYILFYYKDLHISLFWTQCLVFAPPELRENLYVDIVKREEPFEKKMLEILGEGMQQGIIRRDIPTKMLLSYRAMRDGLLLWMRIVPELSGEWIEVFWKDFWLGIQEGKGGGEQQDETRNELKLKGSPDSQPADKGALSLYTATCLICHREFGIPFTDYRYKDIKYNRCAYHVCDDCGKKIQEECQKITGLSPESIDFWERLENRRK</sequence>
<dbReference type="GO" id="GO:0003700">
    <property type="term" value="F:DNA-binding transcription factor activity"/>
    <property type="evidence" value="ECO:0007669"/>
    <property type="project" value="TreeGrafter"/>
</dbReference>
<evidence type="ECO:0000256" key="4">
    <source>
        <dbReference type="PROSITE-ProRule" id="PRU00335"/>
    </source>
</evidence>
<reference evidence="7 8" key="1">
    <citation type="journal article" date="2018" name="Nat. Biotechnol.">
        <title>A standardized bacterial taxonomy based on genome phylogeny substantially revises the tree of life.</title>
        <authorList>
            <person name="Parks D.H."/>
            <person name="Chuvochina M."/>
            <person name="Waite D.W."/>
            <person name="Rinke C."/>
            <person name="Skarshewski A."/>
            <person name="Chaumeil P.A."/>
            <person name="Hugenholtz P."/>
        </authorList>
    </citation>
    <scope>NUCLEOTIDE SEQUENCE [LARGE SCALE GENOMIC DNA]</scope>
    <source>
        <strain evidence="7">UBA10948</strain>
    </source>
</reference>
<dbReference type="AlphaFoldDB" id="A0A354YT52"/>
<keyword evidence="3" id="KW-0804">Transcription</keyword>
<organism evidence="7 8">
    <name type="scientific">Syntrophomonas wolfei</name>
    <dbReference type="NCBI Taxonomy" id="863"/>
    <lineage>
        <taxon>Bacteria</taxon>
        <taxon>Bacillati</taxon>
        <taxon>Bacillota</taxon>
        <taxon>Clostridia</taxon>
        <taxon>Eubacteriales</taxon>
        <taxon>Syntrophomonadaceae</taxon>
        <taxon>Syntrophomonas</taxon>
    </lineage>
</organism>
<evidence type="ECO:0000256" key="1">
    <source>
        <dbReference type="ARBA" id="ARBA00023015"/>
    </source>
</evidence>
<evidence type="ECO:0000259" key="6">
    <source>
        <dbReference type="PROSITE" id="PS50977"/>
    </source>
</evidence>
<dbReference type="PRINTS" id="PR00455">
    <property type="entry name" value="HTHTETR"/>
</dbReference>
<dbReference type="Pfam" id="PF00440">
    <property type="entry name" value="TetR_N"/>
    <property type="match status" value="1"/>
</dbReference>
<dbReference type="SUPFAM" id="SSF46689">
    <property type="entry name" value="Homeodomain-like"/>
    <property type="match status" value="1"/>
</dbReference>
<dbReference type="STRING" id="378794.GCA_001570625_02855"/>
<evidence type="ECO:0000256" key="5">
    <source>
        <dbReference type="SAM" id="MobiDB-lite"/>
    </source>
</evidence>
<dbReference type="InterPro" id="IPR001647">
    <property type="entry name" value="HTH_TetR"/>
</dbReference>
<accession>A0A354YT52</accession>
<dbReference type="PROSITE" id="PS50977">
    <property type="entry name" value="HTH_TETR_2"/>
    <property type="match status" value="1"/>
</dbReference>
<dbReference type="InterPro" id="IPR050109">
    <property type="entry name" value="HTH-type_TetR-like_transc_reg"/>
</dbReference>
<dbReference type="Proteomes" id="UP000263273">
    <property type="component" value="Unassembled WGS sequence"/>
</dbReference>
<dbReference type="InterPro" id="IPR009057">
    <property type="entry name" value="Homeodomain-like_sf"/>
</dbReference>
<protein>
    <recommendedName>
        <fullName evidence="6">HTH tetR-type domain-containing protein</fullName>
    </recommendedName>
</protein>
<dbReference type="EMBL" id="DNZF01000024">
    <property type="protein sequence ID" value="HBK52505.1"/>
    <property type="molecule type" value="Genomic_DNA"/>
</dbReference>
<dbReference type="Gene3D" id="1.10.10.60">
    <property type="entry name" value="Homeodomain-like"/>
    <property type="match status" value="1"/>
</dbReference>
<evidence type="ECO:0000313" key="7">
    <source>
        <dbReference type="EMBL" id="HBK52505.1"/>
    </source>
</evidence>
<dbReference type="InterPro" id="IPR036271">
    <property type="entry name" value="Tet_transcr_reg_TetR-rel_C_sf"/>
</dbReference>
<dbReference type="SUPFAM" id="SSF48498">
    <property type="entry name" value="Tetracyclin repressor-like, C-terminal domain"/>
    <property type="match status" value="1"/>
</dbReference>
<keyword evidence="1" id="KW-0805">Transcription regulation</keyword>